<keyword evidence="9" id="KW-1185">Reference proteome</keyword>
<feature type="transmembrane region" description="Helical" evidence="7">
    <location>
        <begin position="210"/>
        <end position="230"/>
    </location>
</feature>
<evidence type="ECO:0000256" key="7">
    <source>
        <dbReference type="SAM" id="Phobius"/>
    </source>
</evidence>
<evidence type="ECO:0000256" key="6">
    <source>
        <dbReference type="SAM" id="MobiDB-lite"/>
    </source>
</evidence>
<evidence type="ECO:0000256" key="2">
    <source>
        <dbReference type="ARBA" id="ARBA00022448"/>
    </source>
</evidence>
<evidence type="ECO:0008006" key="10">
    <source>
        <dbReference type="Google" id="ProtNLM"/>
    </source>
</evidence>
<dbReference type="InterPro" id="IPR002293">
    <property type="entry name" value="AA/rel_permease1"/>
</dbReference>
<organism evidence="8 9">
    <name type="scientific">Coemansia guatemalensis</name>
    <dbReference type="NCBI Taxonomy" id="2761395"/>
    <lineage>
        <taxon>Eukaryota</taxon>
        <taxon>Fungi</taxon>
        <taxon>Fungi incertae sedis</taxon>
        <taxon>Zoopagomycota</taxon>
        <taxon>Kickxellomycotina</taxon>
        <taxon>Kickxellomycetes</taxon>
        <taxon>Kickxellales</taxon>
        <taxon>Kickxellaceae</taxon>
        <taxon>Coemansia</taxon>
    </lineage>
</organism>
<evidence type="ECO:0000313" key="9">
    <source>
        <dbReference type="Proteomes" id="UP001140094"/>
    </source>
</evidence>
<feature type="transmembrane region" description="Helical" evidence="7">
    <location>
        <begin position="76"/>
        <end position="96"/>
    </location>
</feature>
<keyword evidence="4 7" id="KW-1133">Transmembrane helix</keyword>
<dbReference type="AlphaFoldDB" id="A0A9W8LS69"/>
<sequence>MEATAATPEAVPLWKRIGFRLIARKPLEVILQEGSKTQMRRVLGRLDLIAVGIGAIIGTGIFVLTGVAAAENAGPAVIISFIIAGVVSGLSAFSYSELASMVPISGSAYTYTYATMGEFMAWIIGWDLILEYLVGAATVAVGWSAYIVSFFKDVFGVEFTKKTTQAPVLWDNDELAFKVNHGAYINIPAIFIALLMTCLLVFGIRQSSWINQTVVCIKLVVVLLFIFGACKYVDRDNYHPFVPPREGNSYGAKGVFKGTQRVFFAYIGFDAVSTAAQEAKDPQKDLPWGICGSLTICTVLYIAVSTVLCGIISYKELNVASPLTFALEFHDNTRWLRILIELGAICGLSSVILILLMGQPRILFTMARDGMFPKIFGRLHHRFKTPYVPTILAGTVCAVLAGVLPVDILGDMTSVGTLLAFILVNIGVIIMRYTHPDAERGFRVPLGRFLIPVPGALIALVILVLSDGPTIYRLFIWLAVGIIVYVLYGYRHSRVGNPERWSEEDLEYFQDAGIMNTEENIPAANEKEHAGGSTIDSDKSSVDQDQMHKVQPVGMPEAHHYTSQDINGSGHDAGFGGDDIMPQQMPSTPKQAHY</sequence>
<dbReference type="OrthoDB" id="5982228at2759"/>
<feature type="transmembrane region" description="Helical" evidence="7">
    <location>
        <begin position="183"/>
        <end position="204"/>
    </location>
</feature>
<comment type="caution">
    <text evidence="8">The sequence shown here is derived from an EMBL/GenBank/DDBJ whole genome shotgun (WGS) entry which is preliminary data.</text>
</comment>
<accession>A0A9W8LS69</accession>
<evidence type="ECO:0000256" key="1">
    <source>
        <dbReference type="ARBA" id="ARBA00004141"/>
    </source>
</evidence>
<dbReference type="GO" id="GO:0015171">
    <property type="term" value="F:amino acid transmembrane transporter activity"/>
    <property type="evidence" value="ECO:0007669"/>
    <property type="project" value="TreeGrafter"/>
</dbReference>
<feature type="transmembrane region" description="Helical" evidence="7">
    <location>
        <begin position="132"/>
        <end position="151"/>
    </location>
</feature>
<dbReference type="Gene3D" id="1.20.1740.10">
    <property type="entry name" value="Amino acid/polyamine transporter I"/>
    <property type="match status" value="1"/>
</dbReference>
<feature type="transmembrane region" description="Helical" evidence="7">
    <location>
        <begin position="48"/>
        <end position="70"/>
    </location>
</feature>
<gene>
    <name evidence="8" type="ORF">H4R20_005084</name>
</gene>
<feature type="transmembrane region" description="Helical" evidence="7">
    <location>
        <begin position="334"/>
        <end position="358"/>
    </location>
</feature>
<feature type="transmembrane region" description="Helical" evidence="7">
    <location>
        <begin position="471"/>
        <end position="490"/>
    </location>
</feature>
<feature type="transmembrane region" description="Helical" evidence="7">
    <location>
        <begin position="108"/>
        <end position="126"/>
    </location>
</feature>
<feature type="transmembrane region" description="Helical" evidence="7">
    <location>
        <begin position="290"/>
        <end position="314"/>
    </location>
</feature>
<reference evidence="8" key="1">
    <citation type="submission" date="2022-07" db="EMBL/GenBank/DDBJ databases">
        <title>Phylogenomic reconstructions and comparative analyses of Kickxellomycotina fungi.</title>
        <authorList>
            <person name="Reynolds N.K."/>
            <person name="Stajich J.E."/>
            <person name="Barry K."/>
            <person name="Grigoriev I.V."/>
            <person name="Crous P."/>
            <person name="Smith M.E."/>
        </authorList>
    </citation>
    <scope>NUCLEOTIDE SEQUENCE</scope>
    <source>
        <strain evidence="8">NRRL 1565</strain>
    </source>
</reference>
<feature type="compositionally biased region" description="Polar residues" evidence="6">
    <location>
        <begin position="584"/>
        <end position="594"/>
    </location>
</feature>
<feature type="transmembrane region" description="Helical" evidence="7">
    <location>
        <begin position="412"/>
        <end position="434"/>
    </location>
</feature>
<dbReference type="PANTHER" id="PTHR43243">
    <property type="entry name" value="INNER MEMBRANE TRANSPORTER YGJI-RELATED"/>
    <property type="match status" value="1"/>
</dbReference>
<name>A0A9W8LS69_9FUNG</name>
<feature type="transmembrane region" description="Helical" evidence="7">
    <location>
        <begin position="387"/>
        <end position="406"/>
    </location>
</feature>
<dbReference type="PANTHER" id="PTHR43243:SF4">
    <property type="entry name" value="CATIONIC AMINO ACID TRANSPORTER 4"/>
    <property type="match status" value="1"/>
</dbReference>
<proteinExistence type="predicted"/>
<evidence type="ECO:0000313" key="8">
    <source>
        <dbReference type="EMBL" id="KAJ2797724.1"/>
    </source>
</evidence>
<evidence type="ECO:0000256" key="4">
    <source>
        <dbReference type="ARBA" id="ARBA00022989"/>
    </source>
</evidence>
<dbReference type="GO" id="GO:0016020">
    <property type="term" value="C:membrane"/>
    <property type="evidence" value="ECO:0007669"/>
    <property type="project" value="UniProtKB-SubCell"/>
</dbReference>
<feature type="region of interest" description="Disordered" evidence="6">
    <location>
        <begin position="568"/>
        <end position="594"/>
    </location>
</feature>
<dbReference type="Proteomes" id="UP001140094">
    <property type="component" value="Unassembled WGS sequence"/>
</dbReference>
<evidence type="ECO:0000256" key="5">
    <source>
        <dbReference type="ARBA" id="ARBA00023136"/>
    </source>
</evidence>
<feature type="transmembrane region" description="Helical" evidence="7">
    <location>
        <begin position="446"/>
        <end position="465"/>
    </location>
</feature>
<keyword evidence="2" id="KW-0813">Transport</keyword>
<dbReference type="EMBL" id="JANBUO010001561">
    <property type="protein sequence ID" value="KAJ2797724.1"/>
    <property type="molecule type" value="Genomic_DNA"/>
</dbReference>
<keyword evidence="3 7" id="KW-0812">Transmembrane</keyword>
<protein>
    <recommendedName>
        <fullName evidence="10">Amino acid transporter</fullName>
    </recommendedName>
</protein>
<dbReference type="Pfam" id="PF13520">
    <property type="entry name" value="AA_permease_2"/>
    <property type="match status" value="1"/>
</dbReference>
<comment type="subcellular location">
    <subcellularLocation>
        <location evidence="1">Membrane</location>
        <topology evidence="1">Multi-pass membrane protein</topology>
    </subcellularLocation>
</comment>
<evidence type="ECO:0000256" key="3">
    <source>
        <dbReference type="ARBA" id="ARBA00022692"/>
    </source>
</evidence>
<keyword evidence="5 7" id="KW-0472">Membrane</keyword>